<evidence type="ECO:0000259" key="10">
    <source>
        <dbReference type="PROSITE" id="PS52015"/>
    </source>
</evidence>
<evidence type="ECO:0000256" key="6">
    <source>
        <dbReference type="ARBA" id="ARBA00022692"/>
    </source>
</evidence>
<sequence>METRKNSKADLEKKRFVFLQLGLILSLGAVLAAFEWKTPDAGNTVLPTRTASEPEMEIIDILPVRKELPKPVNTTLIREVDNLAEDLPEIEIEIESDPLEFIPPFELPGRLPDEETVEEQLPFVIVEKMPQFPGGEAGLMRYLAENIRYPGPAREAGISGTVYITFVVEPDGSVSSVKILRGLPGGCSEEAERVVRMMPAWEPGRQAGKAVRVALNLPVVFRLIQ</sequence>
<keyword evidence="9" id="KW-0472">Membrane</keyword>
<feature type="domain" description="TonB C-terminal" evidence="10">
    <location>
        <begin position="134"/>
        <end position="225"/>
    </location>
</feature>
<keyword evidence="7" id="KW-0653">Protein transport</keyword>
<dbReference type="InterPro" id="IPR003538">
    <property type="entry name" value="TonB"/>
</dbReference>
<keyword evidence="4" id="KW-1003">Cell membrane</keyword>
<dbReference type="PROSITE" id="PS52015">
    <property type="entry name" value="TONB_CTD"/>
    <property type="match status" value="1"/>
</dbReference>
<dbReference type="GO" id="GO:0055085">
    <property type="term" value="P:transmembrane transport"/>
    <property type="evidence" value="ECO:0007669"/>
    <property type="project" value="InterPro"/>
</dbReference>
<keyword evidence="3" id="KW-0813">Transport</keyword>
<comment type="similarity">
    <text evidence="2">Belongs to the TonB family.</text>
</comment>
<keyword evidence="5" id="KW-0997">Cell inner membrane</keyword>
<protein>
    <recommendedName>
        <fullName evidence="10">TonB C-terminal domain-containing protein</fullName>
    </recommendedName>
</protein>
<evidence type="ECO:0000256" key="3">
    <source>
        <dbReference type="ARBA" id="ARBA00022448"/>
    </source>
</evidence>
<dbReference type="InterPro" id="IPR037682">
    <property type="entry name" value="TonB_C"/>
</dbReference>
<keyword evidence="8" id="KW-1133">Transmembrane helix</keyword>
<keyword evidence="6" id="KW-0812">Transmembrane</keyword>
<dbReference type="SUPFAM" id="SSF74653">
    <property type="entry name" value="TolA/TonB C-terminal domain"/>
    <property type="match status" value="1"/>
</dbReference>
<dbReference type="EMBL" id="VSSQ01000094">
    <property type="protein sequence ID" value="MPL76095.1"/>
    <property type="molecule type" value="Genomic_DNA"/>
</dbReference>
<evidence type="ECO:0000256" key="4">
    <source>
        <dbReference type="ARBA" id="ARBA00022475"/>
    </source>
</evidence>
<dbReference type="GO" id="GO:0015891">
    <property type="term" value="P:siderophore transport"/>
    <property type="evidence" value="ECO:0007669"/>
    <property type="project" value="InterPro"/>
</dbReference>
<evidence type="ECO:0000313" key="11">
    <source>
        <dbReference type="EMBL" id="MPL76095.1"/>
    </source>
</evidence>
<dbReference type="Pfam" id="PF03544">
    <property type="entry name" value="TonB_C"/>
    <property type="match status" value="1"/>
</dbReference>
<dbReference type="GO" id="GO:0098797">
    <property type="term" value="C:plasma membrane protein complex"/>
    <property type="evidence" value="ECO:0007669"/>
    <property type="project" value="TreeGrafter"/>
</dbReference>
<dbReference type="NCBIfam" id="TIGR01352">
    <property type="entry name" value="tonB_Cterm"/>
    <property type="match status" value="1"/>
</dbReference>
<organism evidence="11">
    <name type="scientific">bioreactor metagenome</name>
    <dbReference type="NCBI Taxonomy" id="1076179"/>
    <lineage>
        <taxon>unclassified sequences</taxon>
        <taxon>metagenomes</taxon>
        <taxon>ecological metagenomes</taxon>
    </lineage>
</organism>
<accession>A0A644UAS3</accession>
<dbReference type="Gene3D" id="3.30.1150.10">
    <property type="match status" value="1"/>
</dbReference>
<dbReference type="InterPro" id="IPR006260">
    <property type="entry name" value="TonB/TolA_C"/>
</dbReference>
<dbReference type="GO" id="GO:0030288">
    <property type="term" value="C:outer membrane-bounded periplasmic space"/>
    <property type="evidence" value="ECO:0007669"/>
    <property type="project" value="InterPro"/>
</dbReference>
<name>A0A644UAS3_9ZZZZ</name>
<dbReference type="InterPro" id="IPR051045">
    <property type="entry name" value="TonB-dependent_transducer"/>
</dbReference>
<dbReference type="GO" id="GO:0031992">
    <property type="term" value="F:energy transducer activity"/>
    <property type="evidence" value="ECO:0007669"/>
    <property type="project" value="InterPro"/>
</dbReference>
<evidence type="ECO:0000256" key="5">
    <source>
        <dbReference type="ARBA" id="ARBA00022519"/>
    </source>
</evidence>
<comment type="subcellular location">
    <subcellularLocation>
        <location evidence="1">Cell inner membrane</location>
        <topology evidence="1">Single-pass membrane protein</topology>
        <orientation evidence="1">Periplasmic side</orientation>
    </subcellularLocation>
</comment>
<dbReference type="PANTHER" id="PTHR33446:SF2">
    <property type="entry name" value="PROTEIN TONB"/>
    <property type="match status" value="1"/>
</dbReference>
<dbReference type="PANTHER" id="PTHR33446">
    <property type="entry name" value="PROTEIN TONB-RELATED"/>
    <property type="match status" value="1"/>
</dbReference>
<evidence type="ECO:0000256" key="8">
    <source>
        <dbReference type="ARBA" id="ARBA00022989"/>
    </source>
</evidence>
<dbReference type="GO" id="GO:0015031">
    <property type="term" value="P:protein transport"/>
    <property type="evidence" value="ECO:0007669"/>
    <property type="project" value="UniProtKB-KW"/>
</dbReference>
<proteinExistence type="inferred from homology"/>
<gene>
    <name evidence="11" type="ORF">SDC9_21940</name>
</gene>
<comment type="caution">
    <text evidence="11">The sequence shown here is derived from an EMBL/GenBank/DDBJ whole genome shotgun (WGS) entry which is preliminary data.</text>
</comment>
<dbReference type="AlphaFoldDB" id="A0A644UAS3"/>
<reference evidence="11" key="1">
    <citation type="submission" date="2019-08" db="EMBL/GenBank/DDBJ databases">
        <authorList>
            <person name="Kucharzyk K."/>
            <person name="Murdoch R.W."/>
            <person name="Higgins S."/>
            <person name="Loffler F."/>
        </authorList>
    </citation>
    <scope>NUCLEOTIDE SEQUENCE</scope>
</reference>
<evidence type="ECO:0000256" key="9">
    <source>
        <dbReference type="ARBA" id="ARBA00023136"/>
    </source>
</evidence>
<evidence type="ECO:0000256" key="7">
    <source>
        <dbReference type="ARBA" id="ARBA00022927"/>
    </source>
</evidence>
<evidence type="ECO:0000256" key="2">
    <source>
        <dbReference type="ARBA" id="ARBA00006555"/>
    </source>
</evidence>
<dbReference type="PRINTS" id="PR01374">
    <property type="entry name" value="TONBPROTEIN"/>
</dbReference>
<evidence type="ECO:0000256" key="1">
    <source>
        <dbReference type="ARBA" id="ARBA00004383"/>
    </source>
</evidence>